<evidence type="ECO:0000256" key="1">
    <source>
        <dbReference type="SAM" id="Phobius"/>
    </source>
</evidence>
<dbReference type="Proteomes" id="UP001272325">
    <property type="component" value="Unassembled WGS sequence"/>
</dbReference>
<gene>
    <name evidence="2" type="ORF">SBW85_06815</name>
</gene>
<comment type="caution">
    <text evidence="2">The sequence shown here is derived from an EMBL/GenBank/DDBJ whole genome shotgun (WGS) entry which is preliminary data.</text>
</comment>
<sequence>MKEWSDNQRVLNDNLKIWRFFGNAVLISCAYWIVSYDYTAPPKSSIRIAGMKPIDANIKAWANYWVTGDDCQAYSYDMFGRKAYRGGKRTERFTQNYADESNRYELRIPYQTYIDSQNCIIELRDITVEAYNEFDTVGFAQLRIYQAGTEYYNKPIALSSKIESKDCDAYIKQGVVNKIWFGGLGCYFYFDDKKISKDPEYNAERVHYDFSQFNDNTVIHYDILAGENYRSEPLDPATGK</sequence>
<dbReference type="RefSeq" id="WP_171138930.1">
    <property type="nucleotide sequence ID" value="NZ_AP024893.1"/>
</dbReference>
<keyword evidence="1" id="KW-0472">Membrane</keyword>
<evidence type="ECO:0000313" key="3">
    <source>
        <dbReference type="Proteomes" id="UP001272325"/>
    </source>
</evidence>
<name>A0ABU4IIY1_9VIBR</name>
<accession>A0ABU4IIY1</accession>
<reference evidence="2 3" key="1">
    <citation type="submission" date="2023-11" db="EMBL/GenBank/DDBJ databases">
        <title>Plant-associative lifestyle of Vibrio porteresiae and its evolutionary dynamics.</title>
        <authorList>
            <person name="Rameshkumar N."/>
            <person name="Kirti K."/>
        </authorList>
    </citation>
    <scope>NUCLEOTIDE SEQUENCE [LARGE SCALE GENOMIC DNA]</scope>
    <source>
        <strain evidence="2 3">MSSRF60</strain>
    </source>
</reference>
<keyword evidence="3" id="KW-1185">Reference proteome</keyword>
<protein>
    <submittedName>
        <fullName evidence="2">Uncharacterized protein</fullName>
    </submittedName>
</protein>
<keyword evidence="1" id="KW-0812">Transmembrane</keyword>
<dbReference type="EMBL" id="JAWRCN010000001">
    <property type="protein sequence ID" value="MDW6017490.1"/>
    <property type="molecule type" value="Genomic_DNA"/>
</dbReference>
<keyword evidence="1" id="KW-1133">Transmembrane helix</keyword>
<evidence type="ECO:0000313" key="2">
    <source>
        <dbReference type="EMBL" id="MDW6017490.1"/>
    </source>
</evidence>
<organism evidence="2 3">
    <name type="scientific">Vibrio plantisponsor</name>
    <dbReference type="NCBI Taxonomy" id="664643"/>
    <lineage>
        <taxon>Bacteria</taxon>
        <taxon>Pseudomonadati</taxon>
        <taxon>Pseudomonadota</taxon>
        <taxon>Gammaproteobacteria</taxon>
        <taxon>Vibrionales</taxon>
        <taxon>Vibrionaceae</taxon>
        <taxon>Vibrio</taxon>
    </lineage>
</organism>
<proteinExistence type="predicted"/>
<feature type="transmembrane region" description="Helical" evidence="1">
    <location>
        <begin position="20"/>
        <end position="38"/>
    </location>
</feature>